<proteinExistence type="predicted"/>
<feature type="non-terminal residue" evidence="1">
    <location>
        <position position="302"/>
    </location>
</feature>
<sequence length="302" mass="33669">MDKDNDSLGYLEDSECDYEMRIKTIDDELRAFHQGREGSVMAISLPQLEKYSFPIPVHSTKHTAGSTSSADNSPLKYASFSKFVVPPPKKFRKAPPPSTTFSADAFDSFTDKLARQFTDYYKFMKKHDLRRTVLARQREARIASSTQHPPIASETCVSTPDFYADISSSDGYESARSFTSEDAEVKEFSHIPITHLPNLFESSTPILEDSKEEVAPMIPGSTYNHNIPITYIPDLFNTKDSTSKGLKASNTALDYDTAIMPDAFSDIASLSEGYETAASSLDELPPTFQLFTFPISFNRVPS</sequence>
<reference evidence="1" key="1">
    <citation type="submission" date="2013-07" db="EMBL/GenBank/DDBJ databases">
        <title>The genome of an arbuscular mycorrhizal fungus provides insights into the evolution of the oldest plant symbiosis.</title>
        <authorList>
            <consortium name="DOE Joint Genome Institute"/>
            <person name="Tisserant E."/>
            <person name="Malbreil M."/>
            <person name="Kuo A."/>
            <person name="Kohler A."/>
            <person name="Symeonidi A."/>
            <person name="Balestrini R."/>
            <person name="Charron P."/>
            <person name="Duensing N."/>
            <person name="Frei-dit-Frey N."/>
            <person name="Gianinazzi-Pearson V."/>
            <person name="Gilbert B."/>
            <person name="Handa Y."/>
            <person name="Hijri M."/>
            <person name="Kaul R."/>
            <person name="Kawaguchi M."/>
            <person name="Krajinski F."/>
            <person name="Lammers P."/>
            <person name="Lapierre D."/>
            <person name="Masclaux F.G."/>
            <person name="Murat C."/>
            <person name="Morin E."/>
            <person name="Ndikumana S."/>
            <person name="Pagni M."/>
            <person name="Petitpierre D."/>
            <person name="Requena N."/>
            <person name="Rosikiewicz P."/>
            <person name="Riley R."/>
            <person name="Saito K."/>
            <person name="San Clemente H."/>
            <person name="Shapiro H."/>
            <person name="van Tuinen D."/>
            <person name="Becard G."/>
            <person name="Bonfante P."/>
            <person name="Paszkowski U."/>
            <person name="Shachar-Hill Y."/>
            <person name="Young J.P."/>
            <person name="Sanders I.R."/>
            <person name="Henrissat B."/>
            <person name="Rensing S.A."/>
            <person name="Grigoriev I.V."/>
            <person name="Corradi N."/>
            <person name="Roux C."/>
            <person name="Martin F."/>
        </authorList>
    </citation>
    <scope>NUCLEOTIDE SEQUENCE</scope>
    <source>
        <strain evidence="1">DAOM 197198</strain>
    </source>
</reference>
<dbReference type="EMBL" id="KI297171">
    <property type="protein sequence ID" value="ESA00472.1"/>
    <property type="molecule type" value="Genomic_DNA"/>
</dbReference>
<accession>U9SZE9</accession>
<protein>
    <submittedName>
        <fullName evidence="1">Uncharacterized protein</fullName>
    </submittedName>
</protein>
<evidence type="ECO:0000313" key="1">
    <source>
        <dbReference type="EMBL" id="ESA00472.1"/>
    </source>
</evidence>
<dbReference type="VEuPathDB" id="FungiDB:RhiirFUN_021302"/>
<gene>
    <name evidence="1" type="ORF">GLOINDRAFT_87418</name>
</gene>
<name>U9SZE9_RHIID</name>
<dbReference type="AlphaFoldDB" id="U9SZE9"/>
<dbReference type="HOGENOM" id="CLU_923058_0_0_1"/>
<organism evidence="1">
    <name type="scientific">Rhizophagus irregularis (strain DAOM 181602 / DAOM 197198 / MUCL 43194)</name>
    <name type="common">Arbuscular mycorrhizal fungus</name>
    <name type="synonym">Glomus intraradices</name>
    <dbReference type="NCBI Taxonomy" id="747089"/>
    <lineage>
        <taxon>Eukaryota</taxon>
        <taxon>Fungi</taxon>
        <taxon>Fungi incertae sedis</taxon>
        <taxon>Mucoromycota</taxon>
        <taxon>Glomeromycotina</taxon>
        <taxon>Glomeromycetes</taxon>
        <taxon>Glomerales</taxon>
        <taxon>Glomeraceae</taxon>
        <taxon>Rhizophagus</taxon>
    </lineage>
</organism>